<dbReference type="PROSITE" id="PS00639">
    <property type="entry name" value="THIOL_PROTEASE_HIS"/>
    <property type="match status" value="1"/>
</dbReference>
<keyword evidence="7" id="KW-0472">Membrane</keyword>
<feature type="transmembrane region" description="Helical" evidence="7">
    <location>
        <begin position="537"/>
        <end position="557"/>
    </location>
</feature>
<keyword evidence="10" id="KW-1185">Reference proteome</keyword>
<dbReference type="FunFam" id="3.90.70.10:FF:000332">
    <property type="entry name" value="Cathepsin L1"/>
    <property type="match status" value="1"/>
</dbReference>
<protein>
    <recommendedName>
        <fullName evidence="8">Peptidase C1A papain C-terminal domain-containing protein</fullName>
    </recommendedName>
</protein>
<comment type="caution">
    <text evidence="9">The sequence shown here is derived from an EMBL/GenBank/DDBJ whole genome shotgun (WGS) entry which is preliminary data.</text>
</comment>
<dbReference type="Proteomes" id="UP001175271">
    <property type="component" value="Unassembled WGS sequence"/>
</dbReference>
<reference evidence="9" key="1">
    <citation type="submission" date="2023-06" db="EMBL/GenBank/DDBJ databases">
        <title>Genomic analysis of the entomopathogenic nematode Steinernema hermaphroditum.</title>
        <authorList>
            <person name="Schwarz E.M."/>
            <person name="Heppert J.K."/>
            <person name="Baniya A."/>
            <person name="Schwartz H.T."/>
            <person name="Tan C.-H."/>
            <person name="Antoshechkin I."/>
            <person name="Sternberg P.W."/>
            <person name="Goodrich-Blair H."/>
            <person name="Dillman A.R."/>
        </authorList>
    </citation>
    <scope>NUCLEOTIDE SEQUENCE</scope>
    <source>
        <strain evidence="9">PS9179</strain>
        <tissue evidence="9">Whole animal</tissue>
    </source>
</reference>
<keyword evidence="7" id="KW-1133">Transmembrane helix</keyword>
<dbReference type="InterPro" id="IPR013128">
    <property type="entry name" value="Peptidase_C1A"/>
</dbReference>
<keyword evidence="3" id="KW-0378">Hydrolase</keyword>
<evidence type="ECO:0000256" key="6">
    <source>
        <dbReference type="SAM" id="MobiDB-lite"/>
    </source>
</evidence>
<dbReference type="InterPro" id="IPR038765">
    <property type="entry name" value="Papain-like_cys_pep_sf"/>
</dbReference>
<dbReference type="SMART" id="SM00645">
    <property type="entry name" value="Pept_C1"/>
    <property type="match status" value="1"/>
</dbReference>
<dbReference type="CDD" id="cd02248">
    <property type="entry name" value="Peptidase_C1A"/>
    <property type="match status" value="1"/>
</dbReference>
<name>A0AA39IAL5_9BILA</name>
<dbReference type="Gene3D" id="3.90.70.10">
    <property type="entry name" value="Cysteine proteinases"/>
    <property type="match status" value="1"/>
</dbReference>
<feature type="region of interest" description="Disordered" evidence="6">
    <location>
        <begin position="76"/>
        <end position="118"/>
    </location>
</feature>
<dbReference type="InterPro" id="IPR025660">
    <property type="entry name" value="Pept_his_AS"/>
</dbReference>
<dbReference type="PRINTS" id="PR00705">
    <property type="entry name" value="PAPAIN"/>
</dbReference>
<dbReference type="AlphaFoldDB" id="A0AA39IAL5"/>
<accession>A0AA39IAL5</accession>
<dbReference type="EMBL" id="JAUCMV010000002">
    <property type="protein sequence ID" value="KAK0419454.1"/>
    <property type="molecule type" value="Genomic_DNA"/>
</dbReference>
<evidence type="ECO:0000256" key="5">
    <source>
        <dbReference type="ARBA" id="ARBA00023157"/>
    </source>
</evidence>
<evidence type="ECO:0000256" key="4">
    <source>
        <dbReference type="ARBA" id="ARBA00022807"/>
    </source>
</evidence>
<dbReference type="GO" id="GO:0008234">
    <property type="term" value="F:cysteine-type peptidase activity"/>
    <property type="evidence" value="ECO:0007669"/>
    <property type="project" value="UniProtKB-KW"/>
</dbReference>
<dbReference type="PROSITE" id="PS00139">
    <property type="entry name" value="THIOL_PROTEASE_CYS"/>
    <property type="match status" value="1"/>
</dbReference>
<evidence type="ECO:0000256" key="7">
    <source>
        <dbReference type="SAM" id="Phobius"/>
    </source>
</evidence>
<dbReference type="PANTHER" id="PTHR12411">
    <property type="entry name" value="CYSTEINE PROTEASE FAMILY C1-RELATED"/>
    <property type="match status" value="1"/>
</dbReference>
<dbReference type="InterPro" id="IPR039417">
    <property type="entry name" value="Peptidase_C1A_papain-like"/>
</dbReference>
<keyword evidence="2" id="KW-0645">Protease</keyword>
<keyword evidence="4" id="KW-0788">Thiol protease</keyword>
<dbReference type="Pfam" id="PF00112">
    <property type="entry name" value="Peptidase_C1"/>
    <property type="match status" value="1"/>
</dbReference>
<organism evidence="9 10">
    <name type="scientific">Steinernema hermaphroditum</name>
    <dbReference type="NCBI Taxonomy" id="289476"/>
    <lineage>
        <taxon>Eukaryota</taxon>
        <taxon>Metazoa</taxon>
        <taxon>Ecdysozoa</taxon>
        <taxon>Nematoda</taxon>
        <taxon>Chromadorea</taxon>
        <taxon>Rhabditida</taxon>
        <taxon>Tylenchina</taxon>
        <taxon>Panagrolaimomorpha</taxon>
        <taxon>Strongyloidoidea</taxon>
        <taxon>Steinernematidae</taxon>
        <taxon>Steinernema</taxon>
    </lineage>
</organism>
<keyword evidence="5" id="KW-1015">Disulfide bond</keyword>
<evidence type="ECO:0000313" key="10">
    <source>
        <dbReference type="Proteomes" id="UP001175271"/>
    </source>
</evidence>
<proteinExistence type="inferred from homology"/>
<evidence type="ECO:0000256" key="3">
    <source>
        <dbReference type="ARBA" id="ARBA00022801"/>
    </source>
</evidence>
<sequence>MYYVAPHSGLTKVVAAKGIMYRTLSYHQDFTPSEDLPSVSVVSSNDGLTADSLLEQQIALIKRITALTKSLQQRVLENSNAEDAKKKKAAKKAEKATKKEAAPPRKANDVPCGIKDGKPTPRDVGQSIPCCTPPRFLELDIPEKASWGSLQIECTPADSCWMENAETLAASKAFNIKFVPNQKFFRATIERNGTTETIRDRVNFWQFIGECLGLYSDAFPLLALQSDRWLTKANDVIDGLVSQDKLMREASSFLSRWDSLGTADAYSIADVVVEGILKNVHKSNNVELFGKRITLDPHDDWETFKATHKKTYLDKKDESGYVTDVKDQGQCGSCWSFSSTGALEGQQKRATGKLGCDGGIMHLAFAFIKEEGGVDSEESYPYTANDSAVCKFKTDMVGATDDGMVMIPEGDEEALKAAVATVGPISVAIDASHRSFQFAGKGVYYEPECSDHQLDHAVLVVGYGTDPVEGDFWIVKNSWGTEWADGGYIRMARNRDNHCGIASVAVYPVVKSDDTPTESMEPVVSEDSYTIVIRVDFTSIVVIGFFIVFFSILLILFKGNRYTVTEKLAGFENPNFKA</sequence>
<evidence type="ECO:0000259" key="8">
    <source>
        <dbReference type="SMART" id="SM00645"/>
    </source>
</evidence>
<keyword evidence="7" id="KW-0812">Transmembrane</keyword>
<dbReference type="InterPro" id="IPR000169">
    <property type="entry name" value="Pept_cys_AS"/>
</dbReference>
<evidence type="ECO:0000256" key="1">
    <source>
        <dbReference type="ARBA" id="ARBA00008455"/>
    </source>
</evidence>
<evidence type="ECO:0000256" key="2">
    <source>
        <dbReference type="ARBA" id="ARBA00022670"/>
    </source>
</evidence>
<dbReference type="GO" id="GO:0006508">
    <property type="term" value="P:proteolysis"/>
    <property type="evidence" value="ECO:0007669"/>
    <property type="project" value="UniProtKB-KW"/>
</dbReference>
<evidence type="ECO:0000313" key="9">
    <source>
        <dbReference type="EMBL" id="KAK0419454.1"/>
    </source>
</evidence>
<comment type="similarity">
    <text evidence="1">Belongs to the peptidase C1 family.</text>
</comment>
<gene>
    <name evidence="9" type="ORF">QR680_014154</name>
</gene>
<dbReference type="InterPro" id="IPR000668">
    <property type="entry name" value="Peptidase_C1A_C"/>
</dbReference>
<dbReference type="SUPFAM" id="SSF54001">
    <property type="entry name" value="Cysteine proteinases"/>
    <property type="match status" value="1"/>
</dbReference>
<feature type="compositionally biased region" description="Basic and acidic residues" evidence="6">
    <location>
        <begin position="91"/>
        <end position="108"/>
    </location>
</feature>
<feature type="domain" description="Peptidase C1A papain C-terminal" evidence="8">
    <location>
        <begin position="309"/>
        <end position="509"/>
    </location>
</feature>